<dbReference type="STRING" id="459349.CLOAM0935"/>
<evidence type="ECO:0000313" key="1">
    <source>
        <dbReference type="EMBL" id="CAO80808.1"/>
    </source>
</evidence>
<dbReference type="AlphaFoldDB" id="B0VHJ3"/>
<keyword evidence="2" id="KW-1185">Reference proteome</keyword>
<dbReference type="eggNOG" id="ENOG502Z7XW">
    <property type="taxonomic scope" value="Bacteria"/>
</dbReference>
<name>B0VHJ3_CLOAI</name>
<gene>
    <name evidence="1" type="ordered locus">CLOAM0935</name>
</gene>
<protein>
    <recommendedName>
        <fullName evidence="3">DUF2851 domain-containing protein</fullName>
    </recommendedName>
</protein>
<reference evidence="1 2" key="1">
    <citation type="journal article" date="2008" name="J. Bacteriol.">
        <title>'Candidatus Cloacamonas acidaminovorans': genome sequence reconstruction provides a first glimpse of a new bacterial division.</title>
        <authorList>
            <person name="Pelletier E."/>
            <person name="Kreimeyer A."/>
            <person name="Bocs S."/>
            <person name="Rouy Z."/>
            <person name="Gyapay G."/>
            <person name="Chouari R."/>
            <person name="Riviere D."/>
            <person name="Ganesan A."/>
            <person name="Daegelen P."/>
            <person name="Sghir A."/>
            <person name="Cohen G.N."/>
            <person name="Medigue C."/>
            <person name="Weissenbach J."/>
            <person name="Le Paslier D."/>
        </authorList>
    </citation>
    <scope>NUCLEOTIDE SEQUENCE [LARGE SCALE GENOMIC DNA]</scope>
    <source>
        <strain evidence="2">Evry</strain>
    </source>
</reference>
<dbReference type="RefSeq" id="WP_015424666.1">
    <property type="nucleotide sequence ID" value="NC_020449.1"/>
</dbReference>
<evidence type="ECO:0008006" key="3">
    <source>
        <dbReference type="Google" id="ProtNLM"/>
    </source>
</evidence>
<sequence>MDEKFLYHIWDEGHLAPNLKTVSGKDLKVNYQGQFNTFRGPDFINAIISIDGEDLQGAVEIHKNTQDWIKHSHQEDVFYNQVILHIVLHNDSPLPFTMKENGELVEILELKNQLSDEIQKLLADIGDKNLASGSDYCDLLSAIDNDRLLSILTISGKQRFMSKVRRFNASLALSDFDQILYEGMMEAAGYDKNKFNLFQLAQSIPFAKLKEWHKEGLKSDEMSSIFLGSSGLLLKSRNRLNGELYETLSRSFESQRFYARKINVDWQLFRIRPGNHPVFRLILLSEFLYNCLQEGVLHFFLKTVELDKPNPQKRYQTFCKQFKPGQEGLLQNNTGLGITVINNIYINIYLPILYLYYQKLANTEMTESVLESYLSFKALPENYITRFMCNHINSSQVSIVNKKTLYQQGLIDIYYRFCRYHLCEECVKQT</sequence>
<dbReference type="EMBL" id="CU466930">
    <property type="protein sequence ID" value="CAO80808.1"/>
    <property type="molecule type" value="Genomic_DNA"/>
</dbReference>
<dbReference type="Pfam" id="PF11013">
    <property type="entry name" value="DUF2851"/>
    <property type="match status" value="1"/>
</dbReference>
<accession>B0VHJ3</accession>
<dbReference type="KEGG" id="caci:CLOAM0935"/>
<organism evidence="1 2">
    <name type="scientific">Cloacimonas acidaminovorans (strain Evry)</name>
    <dbReference type="NCBI Taxonomy" id="459349"/>
    <lineage>
        <taxon>Bacteria</taxon>
        <taxon>Pseudomonadati</taxon>
        <taxon>Candidatus Cloacimonadota</taxon>
        <taxon>Candidatus Cloacimonadia</taxon>
        <taxon>Candidatus Cloacimonadales</taxon>
        <taxon>Candidatus Cloacimonadaceae</taxon>
        <taxon>Candidatus Cloacimonas</taxon>
    </lineage>
</organism>
<dbReference type="InterPro" id="IPR021272">
    <property type="entry name" value="DUF2851"/>
</dbReference>
<proteinExistence type="predicted"/>
<dbReference type="HOGENOM" id="CLU_044582_0_0_0"/>
<dbReference type="OrthoDB" id="148404at2"/>
<dbReference type="Proteomes" id="UP000002019">
    <property type="component" value="Chromosome"/>
</dbReference>
<evidence type="ECO:0000313" key="2">
    <source>
        <dbReference type="Proteomes" id="UP000002019"/>
    </source>
</evidence>